<dbReference type="STRING" id="51351.M4DTS5"/>
<keyword evidence="2" id="KW-0805">Transcription regulation</keyword>
<evidence type="ECO:0000313" key="7">
    <source>
        <dbReference type="Proteomes" id="UP000011750"/>
    </source>
</evidence>
<keyword evidence="4" id="KW-0539">Nucleus</keyword>
<reference evidence="6" key="3">
    <citation type="submission" date="2023-03" db="UniProtKB">
        <authorList>
            <consortium name="EnsemblPlants"/>
        </authorList>
    </citation>
    <scope>IDENTIFICATION</scope>
    <source>
        <strain evidence="6">cv. Chiifu-401-42</strain>
    </source>
</reference>
<evidence type="ECO:0008006" key="8">
    <source>
        <dbReference type="Google" id="ProtNLM"/>
    </source>
</evidence>
<evidence type="ECO:0000256" key="5">
    <source>
        <dbReference type="SAM" id="MobiDB-lite"/>
    </source>
</evidence>
<comment type="subcellular location">
    <subcellularLocation>
        <location evidence="1">Nucleus</location>
    </subcellularLocation>
</comment>
<feature type="region of interest" description="Disordered" evidence="5">
    <location>
        <begin position="1"/>
        <end position="28"/>
    </location>
</feature>
<evidence type="ECO:0000256" key="2">
    <source>
        <dbReference type="ARBA" id="ARBA00023015"/>
    </source>
</evidence>
<dbReference type="Proteomes" id="UP000011750">
    <property type="component" value="Chromosome A06"/>
</dbReference>
<dbReference type="AlphaFoldDB" id="M4DTS5"/>
<sequence length="70" mass="8566">MRRQRGRELGEGSSMSWKEQRNRREKERRMRMKHLFFTLSSHVSPTHRAIICRIGIDPSRIEERLRDIIF</sequence>
<dbReference type="GO" id="GO:0005634">
    <property type="term" value="C:nucleus"/>
    <property type="evidence" value="ECO:0007669"/>
    <property type="project" value="UniProtKB-SubCell"/>
</dbReference>
<evidence type="ECO:0000313" key="6">
    <source>
        <dbReference type="EnsemblPlants" id="Bra019918.1-P"/>
    </source>
</evidence>
<name>M4DTS5_BRACM</name>
<dbReference type="HOGENOM" id="CLU_2761345_0_0_1"/>
<dbReference type="Gramene" id="Bra019918.1">
    <property type="protein sequence ID" value="Bra019918.1-P"/>
    <property type="gene ID" value="Bra019918"/>
</dbReference>
<keyword evidence="3" id="KW-0804">Transcription</keyword>
<evidence type="ECO:0000256" key="3">
    <source>
        <dbReference type="ARBA" id="ARBA00023163"/>
    </source>
</evidence>
<proteinExistence type="predicted"/>
<accession>M4DTS5</accession>
<dbReference type="InParanoid" id="M4DTS5"/>
<feature type="compositionally biased region" description="Basic and acidic residues" evidence="5">
    <location>
        <begin position="1"/>
        <end position="10"/>
    </location>
</feature>
<reference evidence="6 7" key="1">
    <citation type="journal article" date="2011" name="Nat. Genet.">
        <title>The genome of the mesopolyploid crop species Brassica rapa.</title>
        <authorList>
            <consortium name="Brassica rapa Genome Sequencing Project Consortium"/>
            <person name="Wang X."/>
            <person name="Wang H."/>
            <person name="Wang J."/>
            <person name="Sun R."/>
            <person name="Wu J."/>
            <person name="Liu S."/>
            <person name="Bai Y."/>
            <person name="Mun J.H."/>
            <person name="Bancroft I."/>
            <person name="Cheng F."/>
            <person name="Huang S."/>
            <person name="Li X."/>
            <person name="Hua W."/>
            <person name="Wang J."/>
            <person name="Wang X."/>
            <person name="Freeling M."/>
            <person name="Pires J.C."/>
            <person name="Paterson A.H."/>
            <person name="Chalhoub B."/>
            <person name="Wang B."/>
            <person name="Hayward A."/>
            <person name="Sharpe A.G."/>
            <person name="Park B.S."/>
            <person name="Weisshaar B."/>
            <person name="Liu B."/>
            <person name="Li B."/>
            <person name="Liu B."/>
            <person name="Tong C."/>
            <person name="Song C."/>
            <person name="Duran C."/>
            <person name="Peng C."/>
            <person name="Geng C."/>
            <person name="Koh C."/>
            <person name="Lin C."/>
            <person name="Edwards D."/>
            <person name="Mu D."/>
            <person name="Shen D."/>
            <person name="Soumpourou E."/>
            <person name="Li F."/>
            <person name="Fraser F."/>
            <person name="Conant G."/>
            <person name="Lassalle G."/>
            <person name="King G.J."/>
            <person name="Bonnema G."/>
            <person name="Tang H."/>
            <person name="Wang H."/>
            <person name="Belcram H."/>
            <person name="Zhou H."/>
            <person name="Hirakawa H."/>
            <person name="Abe H."/>
            <person name="Guo H."/>
            <person name="Wang H."/>
            <person name="Jin H."/>
            <person name="Parkin I.A."/>
            <person name="Batley J."/>
            <person name="Kim J.S."/>
            <person name="Just J."/>
            <person name="Li J."/>
            <person name="Xu J."/>
            <person name="Deng J."/>
            <person name="Kim J.A."/>
            <person name="Li J."/>
            <person name="Yu J."/>
            <person name="Meng J."/>
            <person name="Wang J."/>
            <person name="Min J."/>
            <person name="Poulain J."/>
            <person name="Wang J."/>
            <person name="Hatakeyama K."/>
            <person name="Wu K."/>
            <person name="Wang L."/>
            <person name="Fang L."/>
            <person name="Trick M."/>
            <person name="Links M.G."/>
            <person name="Zhao M."/>
            <person name="Jin M."/>
            <person name="Ramchiary N."/>
            <person name="Drou N."/>
            <person name="Berkman P.J."/>
            <person name="Cai Q."/>
            <person name="Huang Q."/>
            <person name="Li R."/>
            <person name="Tabata S."/>
            <person name="Cheng S."/>
            <person name="Zhang S."/>
            <person name="Zhang S."/>
            <person name="Huang S."/>
            <person name="Sato S."/>
            <person name="Sun S."/>
            <person name="Kwon S.J."/>
            <person name="Choi S.R."/>
            <person name="Lee T.H."/>
            <person name="Fan W."/>
            <person name="Zhao X."/>
            <person name="Tan X."/>
            <person name="Xu X."/>
            <person name="Wang Y."/>
            <person name="Qiu Y."/>
            <person name="Yin Y."/>
            <person name="Li Y."/>
            <person name="Du Y."/>
            <person name="Liao Y."/>
            <person name="Lim Y."/>
            <person name="Narusaka Y."/>
            <person name="Wang Y."/>
            <person name="Wang Z."/>
            <person name="Li Z."/>
            <person name="Wang Z."/>
            <person name="Xiong Z."/>
            <person name="Zhang Z."/>
        </authorList>
    </citation>
    <scope>NUCLEOTIDE SEQUENCE [LARGE SCALE GENOMIC DNA]</scope>
    <source>
        <strain evidence="6 7">cv. Chiifu-401-42</strain>
    </source>
</reference>
<reference evidence="6 7" key="2">
    <citation type="journal article" date="2018" name="Hortic Res">
        <title>Improved Brassica rapa reference genome by single-molecule sequencing and chromosome conformation capture technologies.</title>
        <authorList>
            <person name="Zhang L."/>
            <person name="Cai X."/>
            <person name="Wu J."/>
            <person name="Liu M."/>
            <person name="Grob S."/>
            <person name="Cheng F."/>
            <person name="Liang J."/>
            <person name="Cai C."/>
            <person name="Liu Z."/>
            <person name="Liu B."/>
            <person name="Wang F."/>
            <person name="Li S."/>
            <person name="Liu F."/>
            <person name="Li X."/>
            <person name="Cheng L."/>
            <person name="Yang W."/>
            <person name="Li M.H."/>
            <person name="Grossniklaus U."/>
            <person name="Zheng H."/>
            <person name="Wang X."/>
        </authorList>
    </citation>
    <scope>NUCLEOTIDE SEQUENCE [LARGE SCALE GENOMIC DNA]</scope>
    <source>
        <strain evidence="6 7">cv. Chiifu-401-42</strain>
    </source>
</reference>
<evidence type="ECO:0000256" key="4">
    <source>
        <dbReference type="ARBA" id="ARBA00023242"/>
    </source>
</evidence>
<protein>
    <recommendedName>
        <fullName evidence="8">BHLH domain-containing protein</fullName>
    </recommendedName>
</protein>
<keyword evidence="7" id="KW-1185">Reference proteome</keyword>
<evidence type="ECO:0000256" key="1">
    <source>
        <dbReference type="ARBA" id="ARBA00004123"/>
    </source>
</evidence>
<dbReference type="GO" id="GO:0046983">
    <property type="term" value="F:protein dimerization activity"/>
    <property type="evidence" value="ECO:0007669"/>
    <property type="project" value="InterPro"/>
</dbReference>
<dbReference type="SUPFAM" id="SSF47459">
    <property type="entry name" value="HLH, helix-loop-helix DNA-binding domain"/>
    <property type="match status" value="1"/>
</dbReference>
<dbReference type="EnsemblPlants" id="Bra019918.1">
    <property type="protein sequence ID" value="Bra019918.1-P"/>
    <property type="gene ID" value="Bra019918"/>
</dbReference>
<feature type="compositionally biased region" description="Basic and acidic residues" evidence="5">
    <location>
        <begin position="18"/>
        <end position="28"/>
    </location>
</feature>
<dbReference type="InterPro" id="IPR036638">
    <property type="entry name" value="HLH_DNA-bd_sf"/>
</dbReference>
<organism evidence="6 7">
    <name type="scientific">Brassica campestris</name>
    <name type="common">Field mustard</name>
    <dbReference type="NCBI Taxonomy" id="3711"/>
    <lineage>
        <taxon>Eukaryota</taxon>
        <taxon>Viridiplantae</taxon>
        <taxon>Streptophyta</taxon>
        <taxon>Embryophyta</taxon>
        <taxon>Tracheophyta</taxon>
        <taxon>Spermatophyta</taxon>
        <taxon>Magnoliopsida</taxon>
        <taxon>eudicotyledons</taxon>
        <taxon>Gunneridae</taxon>
        <taxon>Pentapetalae</taxon>
        <taxon>rosids</taxon>
        <taxon>malvids</taxon>
        <taxon>Brassicales</taxon>
        <taxon>Brassicaceae</taxon>
        <taxon>Brassiceae</taxon>
        <taxon>Brassica</taxon>
    </lineage>
</organism>